<feature type="compositionally biased region" description="Polar residues" evidence="2">
    <location>
        <begin position="136"/>
        <end position="145"/>
    </location>
</feature>
<comment type="caution">
    <text evidence="4">The sequence shown here is derived from an EMBL/GenBank/DDBJ whole genome shotgun (WGS) entry which is preliminary data.</text>
</comment>
<dbReference type="AlphaFoldDB" id="A0ABD3MLU9"/>
<keyword evidence="1" id="KW-0175">Coiled coil</keyword>
<name>A0ABD3MLU9_9STRA</name>
<keyword evidence="5" id="KW-1185">Reference proteome</keyword>
<accession>A0ABD3MLU9</accession>
<evidence type="ECO:0000313" key="5">
    <source>
        <dbReference type="Proteomes" id="UP001530293"/>
    </source>
</evidence>
<feature type="compositionally biased region" description="Basic and acidic residues" evidence="2">
    <location>
        <begin position="146"/>
        <end position="156"/>
    </location>
</feature>
<reference evidence="4 5" key="1">
    <citation type="submission" date="2024-10" db="EMBL/GenBank/DDBJ databases">
        <title>Updated reference genomes for cyclostephanoid diatoms.</title>
        <authorList>
            <person name="Roberts W.R."/>
            <person name="Alverson A.J."/>
        </authorList>
    </citation>
    <scope>NUCLEOTIDE SEQUENCE [LARGE SCALE GENOMIC DNA]</scope>
    <source>
        <strain evidence="4 5">AJA232-27</strain>
    </source>
</reference>
<feature type="compositionally biased region" description="Low complexity" evidence="2">
    <location>
        <begin position="183"/>
        <end position="194"/>
    </location>
</feature>
<gene>
    <name evidence="4" type="ORF">ACHAWU_006520</name>
</gene>
<dbReference type="PANTHER" id="PTHR19327">
    <property type="entry name" value="GOLGIN"/>
    <property type="match status" value="1"/>
</dbReference>
<evidence type="ECO:0000259" key="3">
    <source>
        <dbReference type="PROSITE" id="PS50192"/>
    </source>
</evidence>
<feature type="coiled-coil region" evidence="1">
    <location>
        <begin position="644"/>
        <end position="671"/>
    </location>
</feature>
<feature type="region of interest" description="Disordered" evidence="2">
    <location>
        <begin position="122"/>
        <end position="194"/>
    </location>
</feature>
<evidence type="ECO:0000256" key="2">
    <source>
        <dbReference type="SAM" id="MobiDB-lite"/>
    </source>
</evidence>
<evidence type="ECO:0000313" key="4">
    <source>
        <dbReference type="EMBL" id="KAL3761490.1"/>
    </source>
</evidence>
<dbReference type="PROSITE" id="PS50192">
    <property type="entry name" value="T_SNARE"/>
    <property type="match status" value="1"/>
</dbReference>
<dbReference type="InterPro" id="IPR000727">
    <property type="entry name" value="T_SNARE_dom"/>
</dbReference>
<feature type="compositionally biased region" description="Polar residues" evidence="2">
    <location>
        <begin position="169"/>
        <end position="182"/>
    </location>
</feature>
<dbReference type="PANTHER" id="PTHR19327:SF0">
    <property type="entry name" value="GOLGIN SUBFAMILY A MEMBER 4"/>
    <property type="match status" value="1"/>
</dbReference>
<proteinExistence type="predicted"/>
<dbReference type="Proteomes" id="UP001530293">
    <property type="component" value="Unassembled WGS sequence"/>
</dbReference>
<feature type="coiled-coil region" evidence="1">
    <location>
        <begin position="264"/>
        <end position="612"/>
    </location>
</feature>
<dbReference type="Gene3D" id="1.10.287.1490">
    <property type="match status" value="1"/>
</dbReference>
<dbReference type="EMBL" id="JALLBG020000149">
    <property type="protein sequence ID" value="KAL3761490.1"/>
    <property type="molecule type" value="Genomic_DNA"/>
</dbReference>
<protein>
    <recommendedName>
        <fullName evidence="3">t-SNARE coiled-coil homology domain-containing protein</fullName>
    </recommendedName>
</protein>
<feature type="domain" description="T-SNARE coiled-coil homology" evidence="3">
    <location>
        <begin position="529"/>
        <end position="591"/>
    </location>
</feature>
<sequence length="789" mass="90533">MVLALAQSNAHHMMMWSGDNGGGSIAAKARISYDSPSRYTASWREGRDDMECEREGPEIISDHAMDKFDDMLRRIESERSKMATKEFHLSAVGSLTPRHIERRSPQPIGGCDFAKRAMELRMSDGNPSRPRISMRSDLSQPSLRESPSRQDERWESVADMPQRHHAAYTSRSPATATHRSYASSMRSPLLSPPRSFSISLSDEVDSRLVAHDTEKDEYISVLEQRLMTRMNEPVDFQEVRSSDKKCMEEFDKMRSEFDCFKKEAKDIRKRSGENEAKVEEIQREKKILVDTIKDKDETIGTLRKEIERMNEELADGSFARGRALKAEETVKKLEAELEETTKQQLSSSKVVVDLEIRVKETAKECERRLAEKDKEIAALQLELSNFSAMKQNSEWMIGKASTFESQLNETKEKNKVLTDKVEELANLLERAEIEGRANKEKINELESSVRTFEAREKELEKEQRELEIQRARVEKFDAGCAKEQETIAELEAAIAGLEKAHHISTEKIARLQSKNQTLTTNLEEVEEYMKLYEKDIERSRKLKDMMTELQEINTDLGNQLQEKNDHIRNLQSRIESIEKQVESSSAVSQQAIQHLEQLLSREQKHVSELQEELSSCKLAVQDHEGTTKKLEALSAAFEQNETELEYLRSNKREMQGTIMRLEEEVADVKTDSYKRSHSMVGELEASQEKANEAWARVSELEGSIQALQHKLDVAEQQDDDKTELEDLKSELSSMKKKLAERDEQLEDSRKGIAEAKKMIFRLMNTVQEVRKKSVAMHPIESVSTDDSSI</sequence>
<evidence type="ECO:0000256" key="1">
    <source>
        <dbReference type="SAM" id="Coils"/>
    </source>
</evidence>
<organism evidence="4 5">
    <name type="scientific">Discostella pseudostelligera</name>
    <dbReference type="NCBI Taxonomy" id="259834"/>
    <lineage>
        <taxon>Eukaryota</taxon>
        <taxon>Sar</taxon>
        <taxon>Stramenopiles</taxon>
        <taxon>Ochrophyta</taxon>
        <taxon>Bacillariophyta</taxon>
        <taxon>Coscinodiscophyceae</taxon>
        <taxon>Thalassiosirophycidae</taxon>
        <taxon>Stephanodiscales</taxon>
        <taxon>Stephanodiscaceae</taxon>
        <taxon>Discostella</taxon>
    </lineage>
</organism>
<feature type="coiled-coil region" evidence="1">
    <location>
        <begin position="697"/>
        <end position="772"/>
    </location>
</feature>